<dbReference type="RefSeq" id="WP_340604369.1">
    <property type="nucleotide sequence ID" value="NZ_JBBMXV010000003.1"/>
</dbReference>
<dbReference type="Proteomes" id="UP001596312">
    <property type="component" value="Unassembled WGS sequence"/>
</dbReference>
<protein>
    <submittedName>
        <fullName evidence="1">DUF2080 family transposase-associated protein</fullName>
    </submittedName>
</protein>
<dbReference type="NCBIfam" id="NF033496">
    <property type="entry name" value="DUF2080_fam_acc"/>
    <property type="match status" value="1"/>
</dbReference>
<name>A0ABD5V465_9EURY</name>
<evidence type="ECO:0000313" key="2">
    <source>
        <dbReference type="Proteomes" id="UP001596312"/>
    </source>
</evidence>
<keyword evidence="2" id="KW-1185">Reference proteome</keyword>
<dbReference type="EMBL" id="JBHSXQ010000003">
    <property type="protein sequence ID" value="MFC6905839.1"/>
    <property type="molecule type" value="Genomic_DNA"/>
</dbReference>
<organism evidence="1 2">
    <name type="scientific">Halalkalicoccus tibetensis</name>
    <dbReference type="NCBI Taxonomy" id="175632"/>
    <lineage>
        <taxon>Archaea</taxon>
        <taxon>Methanobacteriati</taxon>
        <taxon>Methanobacteriota</taxon>
        <taxon>Stenosarchaea group</taxon>
        <taxon>Halobacteria</taxon>
        <taxon>Halobacteriales</taxon>
        <taxon>Halococcaceae</taxon>
        <taxon>Halalkalicoccus</taxon>
    </lineage>
</organism>
<accession>A0ABD5V465</accession>
<sequence length="59" mass="6717">MFLRSVNIVVDWYEIEGHKVHESEVNPTGNSAHVIVPKRWRSVTVKVVRVTDPSDESGE</sequence>
<gene>
    <name evidence="1" type="ORF">ACFQGH_11615</name>
</gene>
<dbReference type="AlphaFoldDB" id="A0ABD5V465"/>
<proteinExistence type="predicted"/>
<comment type="caution">
    <text evidence="1">The sequence shown here is derived from an EMBL/GenBank/DDBJ whole genome shotgun (WGS) entry which is preliminary data.</text>
</comment>
<evidence type="ECO:0000313" key="1">
    <source>
        <dbReference type="EMBL" id="MFC6905839.1"/>
    </source>
</evidence>
<reference evidence="1 2" key="1">
    <citation type="journal article" date="2019" name="Int. J. Syst. Evol. Microbiol.">
        <title>The Global Catalogue of Microorganisms (GCM) 10K type strain sequencing project: providing services to taxonomists for standard genome sequencing and annotation.</title>
        <authorList>
            <consortium name="The Broad Institute Genomics Platform"/>
            <consortium name="The Broad Institute Genome Sequencing Center for Infectious Disease"/>
            <person name="Wu L."/>
            <person name="Ma J."/>
        </authorList>
    </citation>
    <scope>NUCLEOTIDE SEQUENCE [LARGE SCALE GENOMIC DNA]</scope>
    <source>
        <strain evidence="1 2">CGMCC 1.3240</strain>
    </source>
</reference>